<dbReference type="CDD" id="cd01949">
    <property type="entry name" value="GGDEF"/>
    <property type="match status" value="1"/>
</dbReference>
<dbReference type="PANTHER" id="PTHR44757:SF2">
    <property type="entry name" value="BIOFILM ARCHITECTURE MAINTENANCE PROTEIN MBAA"/>
    <property type="match status" value="1"/>
</dbReference>
<dbReference type="InterPro" id="IPR043128">
    <property type="entry name" value="Rev_trsase/Diguanyl_cyclase"/>
</dbReference>
<keyword evidence="2" id="KW-1133">Transmembrane helix</keyword>
<dbReference type="PROSITE" id="PS50887">
    <property type="entry name" value="GGDEF"/>
    <property type="match status" value="1"/>
</dbReference>
<feature type="domain" description="GGDEF" evidence="4">
    <location>
        <begin position="225"/>
        <end position="358"/>
    </location>
</feature>
<evidence type="ECO:0000313" key="5">
    <source>
        <dbReference type="EMBL" id="QEI07138.1"/>
    </source>
</evidence>
<dbReference type="Pfam" id="PF00990">
    <property type="entry name" value="GGDEF"/>
    <property type="match status" value="1"/>
</dbReference>
<reference evidence="5 6" key="1">
    <citation type="submission" date="2019-08" db="EMBL/GenBank/DDBJ databases">
        <title>Amphibian skin-associated Pigmentiphaga: genome sequence and occurrence across geography and hosts.</title>
        <authorList>
            <person name="Bletz M.C."/>
            <person name="Bunk B."/>
            <person name="Sproeer C."/>
            <person name="Biwer P."/>
            <person name="Reiter S."/>
            <person name="Rabemananjara F.C.E."/>
            <person name="Schulz S."/>
            <person name="Overmann J."/>
            <person name="Vences M."/>
        </authorList>
    </citation>
    <scope>NUCLEOTIDE SEQUENCE [LARGE SCALE GENOMIC DNA]</scope>
    <source>
        <strain evidence="5 6">Mada1488</strain>
    </source>
</reference>
<dbReference type="PANTHER" id="PTHR44757">
    <property type="entry name" value="DIGUANYLATE CYCLASE DGCP"/>
    <property type="match status" value="1"/>
</dbReference>
<dbReference type="InterPro" id="IPR001633">
    <property type="entry name" value="EAL_dom"/>
</dbReference>
<dbReference type="InterPro" id="IPR035919">
    <property type="entry name" value="EAL_sf"/>
</dbReference>
<dbReference type="InterPro" id="IPR029787">
    <property type="entry name" value="Nucleotide_cyclase"/>
</dbReference>
<dbReference type="GO" id="GO:0071111">
    <property type="term" value="F:cyclic-guanylate-specific phosphodiesterase activity"/>
    <property type="evidence" value="ECO:0007669"/>
    <property type="project" value="UniProtKB-EC"/>
</dbReference>
<dbReference type="SMART" id="SM00267">
    <property type="entry name" value="GGDEF"/>
    <property type="match status" value="1"/>
</dbReference>
<comment type="catalytic activity">
    <reaction evidence="1">
        <text>3',3'-c-di-GMP + H2O = 5'-phosphoguanylyl(3'-&gt;5')guanosine + H(+)</text>
        <dbReference type="Rhea" id="RHEA:24902"/>
        <dbReference type="ChEBI" id="CHEBI:15377"/>
        <dbReference type="ChEBI" id="CHEBI:15378"/>
        <dbReference type="ChEBI" id="CHEBI:58754"/>
        <dbReference type="ChEBI" id="CHEBI:58805"/>
        <dbReference type="EC" id="3.1.4.52"/>
    </reaction>
    <physiologicalReaction direction="left-to-right" evidence="1">
        <dbReference type="Rhea" id="RHEA:24903"/>
    </physiologicalReaction>
</comment>
<keyword evidence="6" id="KW-1185">Reference proteome</keyword>
<keyword evidence="2" id="KW-0812">Transmembrane</keyword>
<protein>
    <submittedName>
        <fullName evidence="5">EAL domain-containing protein</fullName>
    </submittedName>
</protein>
<dbReference type="InterPro" id="IPR052155">
    <property type="entry name" value="Biofilm_reg_signaling"/>
</dbReference>
<feature type="domain" description="EAL" evidence="3">
    <location>
        <begin position="367"/>
        <end position="619"/>
    </location>
</feature>
<feature type="transmembrane region" description="Helical" evidence="2">
    <location>
        <begin position="155"/>
        <end position="177"/>
    </location>
</feature>
<dbReference type="RefSeq" id="WP_148816185.1">
    <property type="nucleotide sequence ID" value="NZ_CP043046.1"/>
</dbReference>
<dbReference type="AlphaFoldDB" id="A0A5C0AXP3"/>
<dbReference type="Pfam" id="PF00563">
    <property type="entry name" value="EAL"/>
    <property type="match status" value="1"/>
</dbReference>
<dbReference type="OrthoDB" id="9813903at2"/>
<dbReference type="FunFam" id="3.20.20.450:FF:000001">
    <property type="entry name" value="Cyclic di-GMP phosphodiesterase yahA"/>
    <property type="match status" value="1"/>
</dbReference>
<dbReference type="Pfam" id="PF17152">
    <property type="entry name" value="CHASE8"/>
    <property type="match status" value="1"/>
</dbReference>
<evidence type="ECO:0000256" key="2">
    <source>
        <dbReference type="SAM" id="Phobius"/>
    </source>
</evidence>
<dbReference type="EMBL" id="CP043046">
    <property type="protein sequence ID" value="QEI07138.1"/>
    <property type="molecule type" value="Genomic_DNA"/>
</dbReference>
<dbReference type="Proteomes" id="UP000325161">
    <property type="component" value="Chromosome"/>
</dbReference>
<gene>
    <name evidence="5" type="ORF">FXN63_15790</name>
</gene>
<dbReference type="Gene3D" id="3.20.20.450">
    <property type="entry name" value="EAL domain"/>
    <property type="match status" value="1"/>
</dbReference>
<dbReference type="Gene3D" id="3.30.70.270">
    <property type="match status" value="1"/>
</dbReference>
<evidence type="ECO:0000259" key="3">
    <source>
        <dbReference type="PROSITE" id="PS50883"/>
    </source>
</evidence>
<organism evidence="5 6">
    <name type="scientific">Pigmentiphaga aceris</name>
    <dbReference type="NCBI Taxonomy" id="1940612"/>
    <lineage>
        <taxon>Bacteria</taxon>
        <taxon>Pseudomonadati</taxon>
        <taxon>Pseudomonadota</taxon>
        <taxon>Betaproteobacteria</taxon>
        <taxon>Burkholderiales</taxon>
        <taxon>Alcaligenaceae</taxon>
        <taxon>Pigmentiphaga</taxon>
    </lineage>
</organism>
<accession>A0A5C0AXP3</accession>
<proteinExistence type="predicted"/>
<dbReference type="SUPFAM" id="SSF141868">
    <property type="entry name" value="EAL domain-like"/>
    <property type="match status" value="1"/>
</dbReference>
<name>A0A5C0AXP3_9BURK</name>
<dbReference type="InterPro" id="IPR033417">
    <property type="entry name" value="CHASE8"/>
</dbReference>
<feature type="transmembrane region" description="Helical" evidence="2">
    <location>
        <begin position="21"/>
        <end position="41"/>
    </location>
</feature>
<dbReference type="GO" id="GO:0071732">
    <property type="term" value="P:cellular response to nitric oxide"/>
    <property type="evidence" value="ECO:0007669"/>
    <property type="project" value="UniProtKB-ARBA"/>
</dbReference>
<dbReference type="SUPFAM" id="SSF55073">
    <property type="entry name" value="Nucleotide cyclase"/>
    <property type="match status" value="1"/>
</dbReference>
<dbReference type="SMART" id="SM00052">
    <property type="entry name" value="EAL"/>
    <property type="match status" value="1"/>
</dbReference>
<evidence type="ECO:0000313" key="6">
    <source>
        <dbReference type="Proteomes" id="UP000325161"/>
    </source>
</evidence>
<dbReference type="FunFam" id="3.30.70.270:FF:000001">
    <property type="entry name" value="Diguanylate cyclase domain protein"/>
    <property type="match status" value="1"/>
</dbReference>
<evidence type="ECO:0000256" key="1">
    <source>
        <dbReference type="ARBA" id="ARBA00051114"/>
    </source>
</evidence>
<evidence type="ECO:0000259" key="4">
    <source>
        <dbReference type="PROSITE" id="PS50887"/>
    </source>
</evidence>
<dbReference type="PROSITE" id="PS50883">
    <property type="entry name" value="EAL"/>
    <property type="match status" value="1"/>
</dbReference>
<keyword evidence="2" id="KW-0472">Membrane</keyword>
<dbReference type="CDD" id="cd01948">
    <property type="entry name" value="EAL"/>
    <property type="match status" value="1"/>
</dbReference>
<dbReference type="NCBIfam" id="TIGR00254">
    <property type="entry name" value="GGDEF"/>
    <property type="match status" value="1"/>
</dbReference>
<dbReference type="KEGG" id="pacr:FXN63_15790"/>
<dbReference type="InterPro" id="IPR000160">
    <property type="entry name" value="GGDEF_dom"/>
</dbReference>
<sequence length="628" mass="68653">MRGSLRFYSRRLSRNLGVGQLVAAMAAFIIAGFILTAYQFVSLRQALRDDVEVQAAIAADNIAASLMFDDRVAAREMLRSFSHANYLTSVLAYDREGKLFAAHHTDTTPPSEMLPVELDQPGSQDVSVLRNIRYRGEVLGTVVLVANTTVIRTRLLRYSMLFGVASLVAVAVGWLVLRRTNARMARAERELDYLAYTDPVTSLPNRRSSYVALERALDSNAKFGQKFAVLIIDLDNFKTVNDTAGHGAGDQLLRKVGSALSTAVRPSDLVGRIGGDEFAVISAPVRDRDQAFAIASAVIAAFRQPFLLGGAEVFVTVSVGVSMFPEDATALSELLSSADIALYHAKLSGKNRFSGFVPEMTLAAQRRVRIERDLRKAMERNELEVFYQPQFDCRSETIVGFEALARWPHAEQGYIAPSDFIPVAEECGLIGELGLWVLRRACADTAAWSKATGKALGLAVNVSARQLRERAFVDQVGQILRDTGLPAAQLELELTESFLMGDVEAALAFMRALREMGVKLSIDDFGTGYSSLSYLQSFPIDRLKIDRSFVQLLPEDGFTMTSAIISLAHGFDLSVVAEGVEAPSQLSWLQGAGCDYVQGYLMARPMPASAVRDLLLAQTASRQVPEPA</sequence>